<dbReference type="Proteomes" id="UP001154078">
    <property type="component" value="Chromosome 7"/>
</dbReference>
<proteinExistence type="inferred from homology"/>
<comment type="subcellular location">
    <subcellularLocation>
        <location evidence="5">Membrane</location>
        <topology evidence="5">Single-pass membrane protein</topology>
    </subcellularLocation>
</comment>
<dbReference type="FunFam" id="3.40.50.2000:FF:000050">
    <property type="entry name" value="UDP-glucuronosyltransferase"/>
    <property type="match status" value="1"/>
</dbReference>
<keyword evidence="5" id="KW-0812">Transmembrane</keyword>
<dbReference type="Gene3D" id="3.40.50.2000">
    <property type="entry name" value="Glycogen Phosphorylase B"/>
    <property type="match status" value="1"/>
</dbReference>
<dbReference type="CDD" id="cd03784">
    <property type="entry name" value="GT1_Gtf-like"/>
    <property type="match status" value="1"/>
</dbReference>
<feature type="transmembrane region" description="Helical" evidence="5">
    <location>
        <begin position="469"/>
        <end position="493"/>
    </location>
</feature>
<comment type="similarity">
    <text evidence="1 4">Belongs to the UDP-glycosyltransferase family.</text>
</comment>
<protein>
    <recommendedName>
        <fullName evidence="5">UDP-glucuronosyltransferase</fullName>
        <ecNumber evidence="5">2.4.1.17</ecNumber>
    </recommendedName>
</protein>
<dbReference type="GO" id="GO:0015020">
    <property type="term" value="F:glucuronosyltransferase activity"/>
    <property type="evidence" value="ECO:0007669"/>
    <property type="project" value="UniProtKB-EC"/>
</dbReference>
<evidence type="ECO:0000256" key="1">
    <source>
        <dbReference type="ARBA" id="ARBA00009995"/>
    </source>
</evidence>
<keyword evidence="5" id="KW-1133">Transmembrane helix</keyword>
<evidence type="ECO:0000256" key="3">
    <source>
        <dbReference type="ARBA" id="ARBA00022679"/>
    </source>
</evidence>
<keyword evidence="5" id="KW-0732">Signal</keyword>
<name>A0A9P0FLQ9_BRAAE</name>
<evidence type="ECO:0000256" key="4">
    <source>
        <dbReference type="RuleBase" id="RU003718"/>
    </source>
</evidence>
<keyword evidence="3 4" id="KW-0808">Transferase</keyword>
<sequence>MIKFLLSSFICVNLVSSAKILGYFPIPSISHQCVFQPIWKELSLRGHEVTVITPDPLKDPNLVNLTEIDVSFTYKDIKEYVQTNILHKSTIDSLTGLYDMMRNIEEDILKHEKVQQLLNDDDKHFDLVIMELFTTIGFGFGSKYKAPVVGVTSLNGYIQIHESLGNPIHPALYAECFSTLGGDMTFFERLQNTAFFVWFKIYHHYYNNPRHDAIARKYFGEDMPYIGDLEKNISFALINTNAVMDYVKANVPAVIEIGQMHIKPPKPLPKDIGDYLDNSKREVIYFSLGSNVKSSTAPENFLDTVKVAITELPYNFIWKWEDDHMPNKPDNVFLKKWLPQQDILRHPKIKGFITQGGIQSMEEAVTNGVPLVVFPFFGDQPYNARRMVYMGIGSKLDYTSFTKEDFKNAVNEIVKNPMYKHNVKKYQSLIKDQPMTGLEKAVWWIEFTIRHKGDFNLKSNLAYLPYYKYFMLDIILFVLILVVILSVVIAKLFKLFFYNYKSKKEKSS</sequence>
<evidence type="ECO:0000256" key="2">
    <source>
        <dbReference type="ARBA" id="ARBA00022676"/>
    </source>
</evidence>
<evidence type="ECO:0000313" key="6">
    <source>
        <dbReference type="EMBL" id="CAH0559904.1"/>
    </source>
</evidence>
<dbReference type="PANTHER" id="PTHR48043">
    <property type="entry name" value="EG:EG0003.4 PROTEIN-RELATED"/>
    <property type="match status" value="1"/>
</dbReference>
<dbReference type="InterPro" id="IPR050271">
    <property type="entry name" value="UDP-glycosyltransferase"/>
</dbReference>
<feature type="signal peptide" evidence="5">
    <location>
        <begin position="1"/>
        <end position="17"/>
    </location>
</feature>
<gene>
    <name evidence="6" type="ORF">MELIAE_LOCUS9776</name>
</gene>
<dbReference type="PROSITE" id="PS00375">
    <property type="entry name" value="UDPGT"/>
    <property type="match status" value="1"/>
</dbReference>
<evidence type="ECO:0000313" key="7">
    <source>
        <dbReference type="Proteomes" id="UP001154078"/>
    </source>
</evidence>
<dbReference type="Pfam" id="PF00201">
    <property type="entry name" value="UDPGT"/>
    <property type="match status" value="1"/>
</dbReference>
<keyword evidence="5" id="KW-0472">Membrane</keyword>
<feature type="chain" id="PRO_5040545527" description="UDP-glucuronosyltransferase" evidence="5">
    <location>
        <begin position="18"/>
        <end position="508"/>
    </location>
</feature>
<dbReference type="OrthoDB" id="5835829at2759"/>
<comment type="catalytic activity">
    <reaction evidence="5">
        <text>glucuronate acceptor + UDP-alpha-D-glucuronate = acceptor beta-D-glucuronoside + UDP + H(+)</text>
        <dbReference type="Rhea" id="RHEA:21032"/>
        <dbReference type="ChEBI" id="CHEBI:15378"/>
        <dbReference type="ChEBI" id="CHEBI:58052"/>
        <dbReference type="ChEBI" id="CHEBI:58223"/>
        <dbReference type="ChEBI" id="CHEBI:132367"/>
        <dbReference type="ChEBI" id="CHEBI:132368"/>
        <dbReference type="EC" id="2.4.1.17"/>
    </reaction>
</comment>
<dbReference type="SUPFAM" id="SSF53756">
    <property type="entry name" value="UDP-Glycosyltransferase/glycogen phosphorylase"/>
    <property type="match status" value="1"/>
</dbReference>
<dbReference type="PANTHER" id="PTHR48043:SF159">
    <property type="entry name" value="EG:EG0003.4 PROTEIN-RELATED"/>
    <property type="match status" value="1"/>
</dbReference>
<organism evidence="6 7">
    <name type="scientific">Brassicogethes aeneus</name>
    <name type="common">Rape pollen beetle</name>
    <name type="synonym">Meligethes aeneus</name>
    <dbReference type="NCBI Taxonomy" id="1431903"/>
    <lineage>
        <taxon>Eukaryota</taxon>
        <taxon>Metazoa</taxon>
        <taxon>Ecdysozoa</taxon>
        <taxon>Arthropoda</taxon>
        <taxon>Hexapoda</taxon>
        <taxon>Insecta</taxon>
        <taxon>Pterygota</taxon>
        <taxon>Neoptera</taxon>
        <taxon>Endopterygota</taxon>
        <taxon>Coleoptera</taxon>
        <taxon>Polyphaga</taxon>
        <taxon>Cucujiformia</taxon>
        <taxon>Nitidulidae</taxon>
        <taxon>Meligethinae</taxon>
        <taxon>Brassicogethes</taxon>
    </lineage>
</organism>
<dbReference type="AlphaFoldDB" id="A0A9P0FLQ9"/>
<reference evidence="6" key="1">
    <citation type="submission" date="2021-12" db="EMBL/GenBank/DDBJ databases">
        <authorList>
            <person name="King R."/>
        </authorList>
    </citation>
    <scope>NUCLEOTIDE SEQUENCE</scope>
</reference>
<dbReference type="EC" id="2.4.1.17" evidence="5"/>
<dbReference type="InterPro" id="IPR002213">
    <property type="entry name" value="UDP_glucos_trans"/>
</dbReference>
<keyword evidence="7" id="KW-1185">Reference proteome</keyword>
<evidence type="ECO:0000256" key="5">
    <source>
        <dbReference type="RuleBase" id="RU362059"/>
    </source>
</evidence>
<dbReference type="GO" id="GO:0016020">
    <property type="term" value="C:membrane"/>
    <property type="evidence" value="ECO:0007669"/>
    <property type="project" value="UniProtKB-SubCell"/>
</dbReference>
<dbReference type="InterPro" id="IPR035595">
    <property type="entry name" value="UDP_glycos_trans_CS"/>
</dbReference>
<keyword evidence="2 4" id="KW-0328">Glycosyltransferase</keyword>
<dbReference type="EMBL" id="OV121138">
    <property type="protein sequence ID" value="CAH0559904.1"/>
    <property type="molecule type" value="Genomic_DNA"/>
</dbReference>
<accession>A0A9P0FLQ9</accession>